<feature type="domain" description="Arrestin-like N-terminal" evidence="2">
    <location>
        <begin position="7"/>
        <end position="89"/>
    </location>
</feature>
<dbReference type="GeneTree" id="ENSGT00940000159652"/>
<name>A0A6I8NB63_ORNAN</name>
<protein>
    <submittedName>
        <fullName evidence="3">Arrestin domain containing 1</fullName>
    </submittedName>
</protein>
<dbReference type="Ensembl" id="ENSOANT00000052177.1">
    <property type="protein sequence ID" value="ENSOANP00000038266.1"/>
    <property type="gene ID" value="ENSOANG00000015161.4"/>
</dbReference>
<sequence>MGKLQLFEIQLADSRVIYGPGQPLAGAVTVRLAAPLPYRAIKVTCMGSCGVSNKINDTAWTVEEPYFNSTLSLADKVSSLFGEGSPWPSGNSPDLGVRRPGFLISAPPLACCVTLGTSLDSLVPRFPHL</sequence>
<dbReference type="InterPro" id="IPR011021">
    <property type="entry name" value="Arrestin-like_N"/>
</dbReference>
<gene>
    <name evidence="3" type="primary">ARRDC1</name>
</gene>
<accession>A0A6I8NB63</accession>
<dbReference type="Bgee" id="ENSOANG00000015161">
    <property type="expression patterns" value="Expressed in adult mammalian kidney and 7 other cell types or tissues"/>
</dbReference>
<evidence type="ECO:0000313" key="4">
    <source>
        <dbReference type="Proteomes" id="UP000002279"/>
    </source>
</evidence>
<organism evidence="3 4">
    <name type="scientific">Ornithorhynchus anatinus</name>
    <name type="common">Duckbill platypus</name>
    <dbReference type="NCBI Taxonomy" id="9258"/>
    <lineage>
        <taxon>Eukaryota</taxon>
        <taxon>Metazoa</taxon>
        <taxon>Chordata</taxon>
        <taxon>Craniata</taxon>
        <taxon>Vertebrata</taxon>
        <taxon>Euteleostomi</taxon>
        <taxon>Mammalia</taxon>
        <taxon>Monotremata</taxon>
        <taxon>Ornithorhynchidae</taxon>
        <taxon>Ornithorhynchus</taxon>
    </lineage>
</organism>
<keyword evidence="4" id="KW-1185">Reference proteome</keyword>
<dbReference type="Gene3D" id="2.60.40.640">
    <property type="match status" value="1"/>
</dbReference>
<evidence type="ECO:0000313" key="3">
    <source>
        <dbReference type="Ensembl" id="ENSOANP00000038266.1"/>
    </source>
</evidence>
<dbReference type="Pfam" id="PF00339">
    <property type="entry name" value="Arrestin_N"/>
    <property type="match status" value="1"/>
</dbReference>
<evidence type="ECO:0000256" key="1">
    <source>
        <dbReference type="ARBA" id="ARBA00005298"/>
    </source>
</evidence>
<evidence type="ECO:0000259" key="2">
    <source>
        <dbReference type="Pfam" id="PF00339"/>
    </source>
</evidence>
<dbReference type="Proteomes" id="UP000002279">
    <property type="component" value="Unplaced"/>
</dbReference>
<dbReference type="AlphaFoldDB" id="A0A6I8NB63"/>
<comment type="similarity">
    <text evidence="1">Belongs to the arrestin family.</text>
</comment>
<proteinExistence type="inferred from homology"/>
<reference evidence="3" key="2">
    <citation type="submission" date="2025-09" db="UniProtKB">
        <authorList>
            <consortium name="Ensembl"/>
        </authorList>
    </citation>
    <scope>IDENTIFICATION</scope>
    <source>
        <strain evidence="3">Glennie</strain>
    </source>
</reference>
<dbReference type="InterPro" id="IPR014752">
    <property type="entry name" value="Arrestin-like_C"/>
</dbReference>
<reference evidence="3" key="1">
    <citation type="submission" date="2025-08" db="UniProtKB">
        <authorList>
            <consortium name="Ensembl"/>
        </authorList>
    </citation>
    <scope>IDENTIFICATION</scope>
    <source>
        <strain evidence="3">Glennie</strain>
    </source>
</reference>